<evidence type="ECO:0000313" key="2">
    <source>
        <dbReference type="Proteomes" id="UP000691718"/>
    </source>
</evidence>
<gene>
    <name evidence="1" type="ORF">PAPOLLO_LOCUS12199</name>
</gene>
<dbReference type="AlphaFoldDB" id="A0A8S3X1Q0"/>
<dbReference type="EMBL" id="CAJQZP010000885">
    <property type="protein sequence ID" value="CAG4991850.1"/>
    <property type="molecule type" value="Genomic_DNA"/>
</dbReference>
<dbReference type="OrthoDB" id="410104at2759"/>
<reference evidence="1" key="1">
    <citation type="submission" date="2021-04" db="EMBL/GenBank/DDBJ databases">
        <authorList>
            <person name="Tunstrom K."/>
        </authorList>
    </citation>
    <scope>NUCLEOTIDE SEQUENCE</scope>
</reference>
<name>A0A8S3X1Q0_PARAO</name>
<organism evidence="1 2">
    <name type="scientific">Parnassius apollo</name>
    <name type="common">Apollo butterfly</name>
    <name type="synonym">Papilio apollo</name>
    <dbReference type="NCBI Taxonomy" id="110799"/>
    <lineage>
        <taxon>Eukaryota</taxon>
        <taxon>Metazoa</taxon>
        <taxon>Ecdysozoa</taxon>
        <taxon>Arthropoda</taxon>
        <taxon>Hexapoda</taxon>
        <taxon>Insecta</taxon>
        <taxon>Pterygota</taxon>
        <taxon>Neoptera</taxon>
        <taxon>Endopterygota</taxon>
        <taxon>Lepidoptera</taxon>
        <taxon>Glossata</taxon>
        <taxon>Ditrysia</taxon>
        <taxon>Papilionoidea</taxon>
        <taxon>Papilionidae</taxon>
        <taxon>Parnassiinae</taxon>
        <taxon>Parnassini</taxon>
        <taxon>Parnassius</taxon>
        <taxon>Parnassius</taxon>
    </lineage>
</organism>
<accession>A0A8S3X1Q0</accession>
<sequence>MIEDLLIESERVGLKLNPEKTRVMTNGEKTTIRIRNTEINYTDEYIYLGKLITQKEPMREEEKRRITNSWSLREATKDKQLHINIKSKLFNTCVLPGLMYGCQS</sequence>
<dbReference type="Proteomes" id="UP000691718">
    <property type="component" value="Unassembled WGS sequence"/>
</dbReference>
<keyword evidence="2" id="KW-1185">Reference proteome</keyword>
<proteinExistence type="predicted"/>
<comment type="caution">
    <text evidence="1">The sequence shown here is derived from an EMBL/GenBank/DDBJ whole genome shotgun (WGS) entry which is preliminary data.</text>
</comment>
<protein>
    <submittedName>
        <fullName evidence="1">(apollo) hypothetical protein</fullName>
    </submittedName>
</protein>
<dbReference type="PANTHER" id="PTHR47027">
    <property type="entry name" value="REVERSE TRANSCRIPTASE DOMAIN-CONTAINING PROTEIN"/>
    <property type="match status" value="1"/>
</dbReference>
<evidence type="ECO:0000313" key="1">
    <source>
        <dbReference type="EMBL" id="CAG4991850.1"/>
    </source>
</evidence>
<dbReference type="PANTHER" id="PTHR47027:SF20">
    <property type="entry name" value="REVERSE TRANSCRIPTASE-LIKE PROTEIN WITH RNA-DIRECTED DNA POLYMERASE DOMAIN"/>
    <property type="match status" value="1"/>
</dbReference>